<name>A0AAD1C1Y3_METFU</name>
<sequence>MAKLHTDGHGNHPGARRSTTPLQAIEKRLPLRVLSEADWQHWTRKGYVIVRNAVSAAEADAVVAMLWRFQEMDPDDPSTWYRPQLREHRMTELNNTGMVEVYHHQSLWDTRQNRRVHDAFVDIWDREDLWVAIDRANLNPPNKAARAAGTRDGFIHFDVDVSQRPLPVAAQGVLSLARQDEDVGGFQCVPGIFEEIEHWWARQPEGANPFKPDIGEHPIENVRLDKGDLLIFNSLLPHGVRPNRSENRVRLAQYISMFPADFDNEPLRQARIRTWAEQTHPEGDPFPGDPRAYERRHFERARLDAHGRRLLGLDPWP</sequence>
<accession>A0AAD1C1Y3</accession>
<feature type="region of interest" description="Disordered" evidence="1">
    <location>
        <begin position="1"/>
        <end position="22"/>
    </location>
</feature>
<dbReference type="Gene3D" id="2.60.120.620">
    <property type="entry name" value="q2cbj1_9rhob like domain"/>
    <property type="match status" value="1"/>
</dbReference>
<protein>
    <recommendedName>
        <fullName evidence="4">Phytanoyl-CoA dioxygenase</fullName>
    </recommendedName>
</protein>
<dbReference type="KEGG" id="pfuw:KF707C_41830"/>
<evidence type="ECO:0000256" key="1">
    <source>
        <dbReference type="SAM" id="MobiDB-lite"/>
    </source>
</evidence>
<dbReference type="EMBL" id="AP014862">
    <property type="protein sequence ID" value="BAU75871.1"/>
    <property type="molecule type" value="Genomic_DNA"/>
</dbReference>
<dbReference type="SUPFAM" id="SSF51197">
    <property type="entry name" value="Clavaminate synthase-like"/>
    <property type="match status" value="1"/>
</dbReference>
<evidence type="ECO:0000313" key="2">
    <source>
        <dbReference type="EMBL" id="BAU75871.1"/>
    </source>
</evidence>
<dbReference type="GO" id="GO:0016706">
    <property type="term" value="F:2-oxoglutarate-dependent dioxygenase activity"/>
    <property type="evidence" value="ECO:0007669"/>
    <property type="project" value="UniProtKB-ARBA"/>
</dbReference>
<evidence type="ECO:0000313" key="3">
    <source>
        <dbReference type="Proteomes" id="UP000218554"/>
    </source>
</evidence>
<dbReference type="AlphaFoldDB" id="A0AAD1C1Y3"/>
<gene>
    <name evidence="2" type="ORF">KF707C_41830</name>
</gene>
<reference evidence="2 3" key="2">
    <citation type="journal article" date="2017" name="Int. J. Syst. Evol. Microbiol.">
        <title>Pseudomonas furukawaii sp. nov., a polychlorinated biphenyl-degrading bacterium isolated from biphenyl-contaminated soil in Japan.</title>
        <authorList>
            <person name="Kimura N."/>
            <person name="Watanabe T."/>
            <person name="Suenaga H."/>
            <person name="Fujihara H."/>
            <person name="Futagami T."/>
            <person name="Goto M."/>
            <person name="Hanada S."/>
            <person name="Hirose J."/>
        </authorList>
    </citation>
    <scope>NUCLEOTIDE SEQUENCE [LARGE SCALE GENOMIC DNA]</scope>
    <source>
        <strain evidence="3">DSM 10086 / NBRC 110670 / KF707</strain>
    </source>
</reference>
<dbReference type="Pfam" id="PF05721">
    <property type="entry name" value="PhyH"/>
    <property type="match status" value="1"/>
</dbReference>
<dbReference type="RefSeq" id="WP_003450850.1">
    <property type="nucleotide sequence ID" value="NZ_AJMR01000117.1"/>
</dbReference>
<keyword evidence="3" id="KW-1185">Reference proteome</keyword>
<reference evidence="3" key="1">
    <citation type="submission" date="2015-05" db="EMBL/GenBank/DDBJ databases">
        <title>Draft genome sequencing of a biphenyl-degrading bacterium, Pseudomonas balearica KF707 (=NBRC110670).</title>
        <authorList>
            <person name="Kimura N."/>
            <person name="Hirose J."/>
            <person name="Watanabe T."/>
            <person name="Suenaga H."/>
            <person name="Fujihara H."/>
            <person name="Noguchi M."/>
            <person name="Hashimoto M."/>
            <person name="Shimodaira J."/>
            <person name="Tsuchikane K."/>
            <person name="Hosoyama A."/>
            <person name="Yamazoe A."/>
            <person name="Fujita N."/>
            <person name="Furukawa K."/>
        </authorList>
    </citation>
    <scope>NUCLEOTIDE SEQUENCE [LARGE SCALE GENOMIC DNA]</scope>
    <source>
        <strain evidence="3">DSM 10086 / NBRC 110670 / KF707</strain>
    </source>
</reference>
<dbReference type="InterPro" id="IPR008775">
    <property type="entry name" value="Phytyl_CoA_dOase-like"/>
</dbReference>
<organism evidence="2 3">
    <name type="scientific">Metapseudomonas furukawaii</name>
    <name type="common">Pseudomonas furukawaii</name>
    <dbReference type="NCBI Taxonomy" id="1149133"/>
    <lineage>
        <taxon>Bacteria</taxon>
        <taxon>Pseudomonadati</taxon>
        <taxon>Pseudomonadota</taxon>
        <taxon>Gammaproteobacteria</taxon>
        <taxon>Pseudomonadales</taxon>
        <taxon>Pseudomonadaceae</taxon>
        <taxon>Metapseudomonas</taxon>
    </lineage>
</organism>
<dbReference type="PANTHER" id="PTHR31630:SF6">
    <property type="entry name" value="PHYTANOYL-COA DIOXYGENASE-RELATED"/>
    <property type="match status" value="1"/>
</dbReference>
<dbReference type="PANTHER" id="PTHR31630">
    <property type="entry name" value="PHYTANOYL-COA DIOXYGENASE-RELATED-RELATED"/>
    <property type="match status" value="1"/>
</dbReference>
<feature type="compositionally biased region" description="Basic and acidic residues" evidence="1">
    <location>
        <begin position="1"/>
        <end position="10"/>
    </location>
</feature>
<proteinExistence type="predicted"/>
<dbReference type="Proteomes" id="UP000218554">
    <property type="component" value="Chromosome"/>
</dbReference>
<evidence type="ECO:0008006" key="4">
    <source>
        <dbReference type="Google" id="ProtNLM"/>
    </source>
</evidence>